<feature type="chain" id="PRO_5043365000" description="DUF1104 domain-containing protein" evidence="1">
    <location>
        <begin position="22"/>
        <end position="139"/>
    </location>
</feature>
<protein>
    <recommendedName>
        <fullName evidence="4">DUF1104 domain-containing protein</fullName>
    </recommendedName>
</protein>
<organism evidence="2 3">
    <name type="scientific">Campylobacter fetus subsp. testudinum</name>
    <dbReference type="NCBI Taxonomy" id="1507806"/>
    <lineage>
        <taxon>Bacteria</taxon>
        <taxon>Pseudomonadati</taxon>
        <taxon>Campylobacterota</taxon>
        <taxon>Epsilonproteobacteria</taxon>
        <taxon>Campylobacterales</taxon>
        <taxon>Campylobacteraceae</taxon>
        <taxon>Campylobacter</taxon>
    </lineage>
</organism>
<dbReference type="Proteomes" id="UP000093100">
    <property type="component" value="Unassembled WGS sequence"/>
</dbReference>
<dbReference type="AlphaFoldDB" id="A0AAX0HCF9"/>
<name>A0AAX0HCF9_CAMFE</name>
<reference evidence="2 3" key="1">
    <citation type="journal article" date="2016" name="Genome Biol. Evol.">
        <title>Comparative Genomics of Campylobacter fetus from Reptiles and Mammals Reveals Divergent Evolution in Host-Associated Lineages.</title>
        <authorList>
            <person name="Gilbert M.J."/>
            <person name="Miller W.G."/>
            <person name="Yee E."/>
            <person name="Zomer A.L."/>
            <person name="van der Graaf-van Bloois L."/>
            <person name="Fitzgerald C."/>
            <person name="Forbes K.J."/>
            <person name="Meric G."/>
            <person name="Sheppard S.K."/>
            <person name="Wagenaar J.A."/>
            <person name="Duim B."/>
        </authorList>
    </citation>
    <scope>NUCLEOTIDE SEQUENCE [LARGE SCALE GENOMIC DNA]</scope>
    <source>
        <strain evidence="2 3">12S02225-3</strain>
    </source>
</reference>
<comment type="caution">
    <text evidence="2">The sequence shown here is derived from an EMBL/GenBank/DDBJ whole genome shotgun (WGS) entry which is preliminary data.</text>
</comment>
<sequence>MKSKILSAALITAVLSSFAFGANDKAIELSNKIFATKKDASAKELVIRDACFKIHNEMLEVTKNMTPEQRDDFNKEFKMQMRKNMATLGKDEYFNPAVCRSVMKKQNKNYGMKSSGERNPGMGMGGYNCQSNADCPYNK</sequence>
<dbReference type="EMBL" id="LFLK01000003">
    <property type="protein sequence ID" value="OCR91029.1"/>
    <property type="molecule type" value="Genomic_DNA"/>
</dbReference>
<dbReference type="KEGG" id="cfp:CR44_04250"/>
<evidence type="ECO:0000256" key="1">
    <source>
        <dbReference type="SAM" id="SignalP"/>
    </source>
</evidence>
<evidence type="ECO:0008006" key="4">
    <source>
        <dbReference type="Google" id="ProtNLM"/>
    </source>
</evidence>
<feature type="signal peptide" evidence="1">
    <location>
        <begin position="1"/>
        <end position="21"/>
    </location>
</feature>
<proteinExistence type="predicted"/>
<evidence type="ECO:0000313" key="3">
    <source>
        <dbReference type="Proteomes" id="UP000093100"/>
    </source>
</evidence>
<dbReference type="RefSeq" id="WP_023385019.1">
    <property type="nucleotide sequence ID" value="NZ_CP009226.1"/>
</dbReference>
<accession>A0AAX0HCF9</accession>
<gene>
    <name evidence="2" type="ORF">CFT12S02225_03355</name>
</gene>
<keyword evidence="1" id="KW-0732">Signal</keyword>
<evidence type="ECO:0000313" key="2">
    <source>
        <dbReference type="EMBL" id="OCR91029.1"/>
    </source>
</evidence>